<evidence type="ECO:0000313" key="4">
    <source>
        <dbReference type="Proteomes" id="UP000831532"/>
    </source>
</evidence>
<sequence length="236" mass="26000">MNIRHNIVLRQKLAAEYVLGTLRGGARRRFEGWLHQDADLRNITAEWQQRLAPMAEFAGDVKPPKSVWTGIERRLDLKAKAKQAGGWRFWLNDNLAFWRNLGMVSTAMAALLLVVVMTNRPVDAPVISYVATLSDDKARTAMVLTADRKHHALEARLVGGDQLAADKSLHLWAVPKSGKPRSLGVLADNRGRFALTENAISDDVAVLAVTLEPKGGSPDPNGPTGPIVYKGNWVRL</sequence>
<gene>
    <name evidence="3" type="ORF">INH39_10670</name>
</gene>
<keyword evidence="1" id="KW-1133">Transmembrane helix</keyword>
<feature type="transmembrane region" description="Helical" evidence="1">
    <location>
        <begin position="97"/>
        <end position="117"/>
    </location>
</feature>
<reference evidence="3 4" key="1">
    <citation type="submission" date="2020-10" db="EMBL/GenBank/DDBJ databases">
        <title>Genome analysis of Massilia species.</title>
        <authorList>
            <person name="Jung D.-H."/>
        </authorList>
    </citation>
    <scope>NUCLEOTIDE SEQUENCE [LARGE SCALE GENOMIC DNA]</scope>
    <source>
        <strain evidence="4">sipir</strain>
    </source>
</reference>
<evidence type="ECO:0000256" key="1">
    <source>
        <dbReference type="SAM" id="Phobius"/>
    </source>
</evidence>
<dbReference type="PANTHER" id="PTHR37461">
    <property type="entry name" value="ANTI-SIGMA-K FACTOR RSKA"/>
    <property type="match status" value="1"/>
</dbReference>
<dbReference type="InterPro" id="IPR051474">
    <property type="entry name" value="Anti-sigma-K/W_factor"/>
</dbReference>
<dbReference type="RefSeq" id="WP_243493145.1">
    <property type="nucleotide sequence ID" value="NZ_CP063361.1"/>
</dbReference>
<feature type="domain" description="Anti-sigma K factor RskA C-terminal" evidence="2">
    <location>
        <begin position="106"/>
        <end position="227"/>
    </location>
</feature>
<keyword evidence="4" id="KW-1185">Reference proteome</keyword>
<protein>
    <submittedName>
        <fullName evidence="3">Anti-sigma factor</fullName>
    </submittedName>
</protein>
<dbReference type="PANTHER" id="PTHR37461:SF1">
    <property type="entry name" value="ANTI-SIGMA-K FACTOR RSKA"/>
    <property type="match status" value="1"/>
</dbReference>
<dbReference type="EMBL" id="CP063361">
    <property type="protein sequence ID" value="UOD32084.1"/>
    <property type="molecule type" value="Genomic_DNA"/>
</dbReference>
<name>A0ABY4AEJ5_9BURK</name>
<evidence type="ECO:0000259" key="2">
    <source>
        <dbReference type="Pfam" id="PF10099"/>
    </source>
</evidence>
<proteinExistence type="predicted"/>
<accession>A0ABY4AEJ5</accession>
<keyword evidence="1" id="KW-0812">Transmembrane</keyword>
<keyword evidence="1" id="KW-0472">Membrane</keyword>
<dbReference type="Pfam" id="PF10099">
    <property type="entry name" value="RskA_C"/>
    <property type="match status" value="1"/>
</dbReference>
<dbReference type="InterPro" id="IPR018764">
    <property type="entry name" value="RskA_C"/>
</dbReference>
<dbReference type="Proteomes" id="UP000831532">
    <property type="component" value="Chromosome"/>
</dbReference>
<organism evidence="3 4">
    <name type="scientific">Massilia violaceinigra</name>
    <dbReference type="NCBI Taxonomy" id="2045208"/>
    <lineage>
        <taxon>Bacteria</taxon>
        <taxon>Pseudomonadati</taxon>
        <taxon>Pseudomonadota</taxon>
        <taxon>Betaproteobacteria</taxon>
        <taxon>Burkholderiales</taxon>
        <taxon>Oxalobacteraceae</taxon>
        <taxon>Telluria group</taxon>
        <taxon>Massilia</taxon>
    </lineage>
</organism>
<evidence type="ECO:0000313" key="3">
    <source>
        <dbReference type="EMBL" id="UOD32084.1"/>
    </source>
</evidence>